<keyword evidence="3" id="KW-1185">Reference proteome</keyword>
<gene>
    <name evidence="2" type="ORF">KV110_14355</name>
</gene>
<name>A0ABX8RWV0_NOCIO</name>
<protein>
    <recommendedName>
        <fullName evidence="1">Vanadium chloroperoxidase N-terminal domain-containing protein</fullName>
    </recommendedName>
</protein>
<dbReference type="InterPro" id="IPR041067">
    <property type="entry name" value="VCPO_N"/>
</dbReference>
<dbReference type="CDD" id="cd03398">
    <property type="entry name" value="PAP2_haloperoxidase"/>
    <property type="match status" value="1"/>
</dbReference>
<dbReference type="RefSeq" id="WP_218476575.1">
    <property type="nucleotide sequence ID" value="NZ_BAABJN010000018.1"/>
</dbReference>
<dbReference type="PANTHER" id="PTHR34599:SF1">
    <property type="entry name" value="PHOSPHATIDIC ACID PHOSPHATASE TYPE 2_HALOPEROXIDASE DOMAIN-CONTAINING PROTEIN"/>
    <property type="match status" value="1"/>
</dbReference>
<organism evidence="2 3">
    <name type="scientific">Nocardia iowensis</name>
    <dbReference type="NCBI Taxonomy" id="204891"/>
    <lineage>
        <taxon>Bacteria</taxon>
        <taxon>Bacillati</taxon>
        <taxon>Actinomycetota</taxon>
        <taxon>Actinomycetes</taxon>
        <taxon>Mycobacteriales</taxon>
        <taxon>Nocardiaceae</taxon>
        <taxon>Nocardia</taxon>
    </lineage>
</organism>
<accession>A0ABX8RWV0</accession>
<dbReference type="InterPro" id="IPR052559">
    <property type="entry name" value="V-haloperoxidase"/>
</dbReference>
<sequence length="472" mass="51083">MDSILYWNAVALEANRVSHSNGAREQIGPPLSARALGIVHLGMYDGYIGVLGDSAQYGPYLPDLPPAPPGANPDAAVAGAAEVTLKSLFPSQKEAFDEALAGAGLSGPGVAEGLAFGRLVAERILADRAGDPGVGDAGYQPSPERYRHRPDPFNPDQGFHGPFYGARSKLFSAMERHENRPPPLGNEAYLEVQRVVRVTGIAPELLGSVPQFVIDSLPPDRRRRTEERTLIGLFWAYDGANGIGTPPRLYNQIVRLVAEDRNNSTQENARLFALINVAMADAGILAWEQKYAHDLWRPVVGIREHDLSMGPAADDAANDISTDCQIDWLPLGAPASNSTDRNFTPNFPAYPSGHATFGAAALHIARRFYGIAKDDMNPDSLAAGITFVSDELNGITRDNSGTVRPRHVRSFPEGLWQMIVENGRSRVWLGVHWEFDFAPRPIEIGGLPLGLAIANDIFDTGMMKSPIGPASR</sequence>
<dbReference type="Pfam" id="PF17897">
    <property type="entry name" value="VCPO_N"/>
    <property type="match status" value="1"/>
</dbReference>
<dbReference type="EMBL" id="CP078145">
    <property type="protein sequence ID" value="QXN94134.1"/>
    <property type="molecule type" value="Genomic_DNA"/>
</dbReference>
<feature type="domain" description="Vanadium chloroperoxidase N-terminal" evidence="1">
    <location>
        <begin position="4"/>
        <end position="155"/>
    </location>
</feature>
<dbReference type="PANTHER" id="PTHR34599">
    <property type="entry name" value="PEROXIDASE-RELATED"/>
    <property type="match status" value="1"/>
</dbReference>
<evidence type="ECO:0000259" key="1">
    <source>
        <dbReference type="Pfam" id="PF17897"/>
    </source>
</evidence>
<evidence type="ECO:0000313" key="3">
    <source>
        <dbReference type="Proteomes" id="UP000694257"/>
    </source>
</evidence>
<reference evidence="2 3" key="1">
    <citation type="submission" date="2021-07" db="EMBL/GenBank/DDBJ databases">
        <title>Whole Genome Sequence of Nocardia Iowensis.</title>
        <authorList>
            <person name="Lamm A."/>
            <person name="Collins-Fairclough A.M."/>
            <person name="Bunk B."/>
            <person name="Sproer C."/>
        </authorList>
    </citation>
    <scope>NUCLEOTIDE SEQUENCE [LARGE SCALE GENOMIC DNA]</scope>
    <source>
        <strain evidence="2 3">NRRL 5646</strain>
    </source>
</reference>
<proteinExistence type="predicted"/>
<evidence type="ECO:0000313" key="2">
    <source>
        <dbReference type="EMBL" id="QXN94134.1"/>
    </source>
</evidence>
<dbReference type="Proteomes" id="UP000694257">
    <property type="component" value="Chromosome"/>
</dbReference>